<evidence type="ECO:0000256" key="9">
    <source>
        <dbReference type="ARBA" id="ARBA00023316"/>
    </source>
</evidence>
<keyword evidence="6 10" id="KW-0133">Cell shape</keyword>
<comment type="similarity">
    <text evidence="10">Belongs to the MurCDEF family. MurF subfamily.</text>
</comment>
<evidence type="ECO:0000259" key="12">
    <source>
        <dbReference type="Pfam" id="PF01225"/>
    </source>
</evidence>
<evidence type="ECO:0000313" key="15">
    <source>
        <dbReference type="EMBL" id="QAU52036.1"/>
    </source>
</evidence>
<comment type="pathway">
    <text evidence="10 11">Cell wall biogenesis; peptidoglycan biosynthesis.</text>
</comment>
<protein>
    <recommendedName>
        <fullName evidence="10 11">UDP-N-acetylmuramoyl-tripeptide--D-alanyl-D-alanine ligase</fullName>
        <ecNumber evidence="10 11">6.3.2.10</ecNumber>
    </recommendedName>
    <alternativeName>
        <fullName evidence="10">D-alanyl-D-alanine-adding enzyme</fullName>
    </alternativeName>
</protein>
<sequence>MIPLNLASIAQACGGTLSASATGDERITGKVEFDSRKIAQGDLFIALHGARVDGHDFADQVMDAGAAGALLYRDVGVPGVLVAKVEQSASNAYATAHDSTGAAASVIAGMSKLARYVCDQLTPQLCVVGVTGSAGKTSAKDMMASIFSAQAPTVAPPGSFNNEIGHPYTVLRCDTDTRFLVSELSARGVGHIRALTEVAPPHIGVVLNVGSAHLGEFGSQATIAKAKGELVEALPADGVAVLNADDPLVAAMASRTDAKVMTFGTAEDATVRASEIRLDAQARPAFRLHTPEGDAEIQLGVSGEHQVWNALAALAAALAAGVDLSTAVTAIQAHRNASAHRMDVRHRGDGLTVIDDAYNANAESMRAGIRAAVSTARGRQGRAIAVLGPMGELGQDSAQEHERLGTELAALGVDKLVVVGDQPDAQALARGAGSLTEAVTQTPEQAAGVVEKLAGPRDTVLVKASNAFQLWRVADALMANDAINEDHNAINKDQQELSELQVNDK</sequence>
<dbReference type="GO" id="GO:0005524">
    <property type="term" value="F:ATP binding"/>
    <property type="evidence" value="ECO:0007669"/>
    <property type="project" value="UniProtKB-UniRule"/>
</dbReference>
<dbReference type="RefSeq" id="WP_128889528.1">
    <property type="nucleotide sequence ID" value="NZ_BMCX01000001.1"/>
</dbReference>
<comment type="catalytic activity">
    <reaction evidence="10 11">
        <text>D-alanyl-D-alanine + UDP-N-acetyl-alpha-D-muramoyl-L-alanyl-gamma-D-glutamyl-meso-2,6-diaminopimelate + ATP = UDP-N-acetyl-alpha-D-muramoyl-L-alanyl-gamma-D-glutamyl-meso-2,6-diaminopimeloyl-D-alanyl-D-alanine + ADP + phosphate + H(+)</text>
        <dbReference type="Rhea" id="RHEA:28374"/>
        <dbReference type="ChEBI" id="CHEBI:15378"/>
        <dbReference type="ChEBI" id="CHEBI:30616"/>
        <dbReference type="ChEBI" id="CHEBI:43474"/>
        <dbReference type="ChEBI" id="CHEBI:57822"/>
        <dbReference type="ChEBI" id="CHEBI:61386"/>
        <dbReference type="ChEBI" id="CHEBI:83905"/>
        <dbReference type="ChEBI" id="CHEBI:456216"/>
        <dbReference type="EC" id="6.3.2.10"/>
    </reaction>
</comment>
<feature type="binding site" evidence="10">
    <location>
        <begin position="132"/>
        <end position="138"/>
    </location>
    <ligand>
        <name>ATP</name>
        <dbReference type="ChEBI" id="CHEBI:30616"/>
    </ligand>
</feature>
<evidence type="ECO:0000256" key="5">
    <source>
        <dbReference type="ARBA" id="ARBA00022840"/>
    </source>
</evidence>
<organism evidence="15 16">
    <name type="scientific">Corynebacterium pelargi</name>
    <dbReference type="NCBI Taxonomy" id="1471400"/>
    <lineage>
        <taxon>Bacteria</taxon>
        <taxon>Bacillati</taxon>
        <taxon>Actinomycetota</taxon>
        <taxon>Actinomycetes</taxon>
        <taxon>Mycobacteriales</taxon>
        <taxon>Corynebacteriaceae</taxon>
        <taxon>Corynebacterium</taxon>
    </lineage>
</organism>
<dbReference type="Pfam" id="PF08245">
    <property type="entry name" value="Mur_ligase_M"/>
    <property type="match status" value="1"/>
</dbReference>
<dbReference type="EC" id="6.3.2.10" evidence="10 11"/>
<keyword evidence="8 10" id="KW-0131">Cell cycle</keyword>
<feature type="domain" description="Mur ligase N-terminal catalytic" evidence="12">
    <location>
        <begin position="31"/>
        <end position="82"/>
    </location>
</feature>
<dbReference type="InterPro" id="IPR036615">
    <property type="entry name" value="Mur_ligase_C_dom_sf"/>
</dbReference>
<accession>A0A410W7U9</accession>
<evidence type="ECO:0000259" key="13">
    <source>
        <dbReference type="Pfam" id="PF02875"/>
    </source>
</evidence>
<dbReference type="PANTHER" id="PTHR43024:SF1">
    <property type="entry name" value="UDP-N-ACETYLMURAMOYL-TRIPEPTIDE--D-ALANYL-D-ALANINE LIGASE"/>
    <property type="match status" value="1"/>
</dbReference>
<evidence type="ECO:0000256" key="3">
    <source>
        <dbReference type="ARBA" id="ARBA00022618"/>
    </source>
</evidence>
<dbReference type="InterPro" id="IPR051046">
    <property type="entry name" value="MurCDEF_CellWall_CoF430Synth"/>
</dbReference>
<dbReference type="Pfam" id="PF01225">
    <property type="entry name" value="Mur_ligase"/>
    <property type="match status" value="1"/>
</dbReference>
<dbReference type="InterPro" id="IPR013221">
    <property type="entry name" value="Mur_ligase_cen"/>
</dbReference>
<dbReference type="EMBL" id="CP035299">
    <property type="protein sequence ID" value="QAU52036.1"/>
    <property type="molecule type" value="Genomic_DNA"/>
</dbReference>
<dbReference type="Proteomes" id="UP000288929">
    <property type="component" value="Chromosome"/>
</dbReference>
<dbReference type="GO" id="GO:0005737">
    <property type="term" value="C:cytoplasm"/>
    <property type="evidence" value="ECO:0007669"/>
    <property type="project" value="UniProtKB-SubCell"/>
</dbReference>
<evidence type="ECO:0000256" key="2">
    <source>
        <dbReference type="ARBA" id="ARBA00022598"/>
    </source>
</evidence>
<dbReference type="GO" id="GO:0009252">
    <property type="term" value="P:peptidoglycan biosynthetic process"/>
    <property type="evidence" value="ECO:0007669"/>
    <property type="project" value="UniProtKB-UniRule"/>
</dbReference>
<proteinExistence type="inferred from homology"/>
<dbReference type="OrthoDB" id="9800958at2"/>
<dbReference type="GO" id="GO:0071555">
    <property type="term" value="P:cell wall organization"/>
    <property type="evidence" value="ECO:0007669"/>
    <property type="project" value="UniProtKB-KW"/>
</dbReference>
<dbReference type="SUPFAM" id="SSF53244">
    <property type="entry name" value="MurD-like peptide ligases, peptide-binding domain"/>
    <property type="match status" value="1"/>
</dbReference>
<comment type="subcellular location">
    <subcellularLocation>
        <location evidence="10 11">Cytoplasm</location>
    </subcellularLocation>
</comment>
<dbReference type="InterPro" id="IPR036565">
    <property type="entry name" value="Mur-like_cat_sf"/>
</dbReference>
<dbReference type="GO" id="GO:0008766">
    <property type="term" value="F:UDP-N-acetylmuramoylalanyl-D-glutamyl-2,6-diaminopimelate-D-alanyl-D-alanine ligase activity"/>
    <property type="evidence" value="ECO:0007669"/>
    <property type="project" value="RHEA"/>
</dbReference>
<evidence type="ECO:0000256" key="10">
    <source>
        <dbReference type="HAMAP-Rule" id="MF_02019"/>
    </source>
</evidence>
<evidence type="ECO:0000256" key="1">
    <source>
        <dbReference type="ARBA" id="ARBA00022490"/>
    </source>
</evidence>
<gene>
    <name evidence="10 15" type="primary">murF</name>
    <name evidence="15" type="ORF">CPELA_03785</name>
</gene>
<keyword evidence="2 10" id="KW-0436">Ligase</keyword>
<dbReference type="Pfam" id="PF02875">
    <property type="entry name" value="Mur_ligase_C"/>
    <property type="match status" value="1"/>
</dbReference>
<dbReference type="InterPro" id="IPR000713">
    <property type="entry name" value="Mur_ligase_N"/>
</dbReference>
<evidence type="ECO:0000256" key="8">
    <source>
        <dbReference type="ARBA" id="ARBA00023306"/>
    </source>
</evidence>
<dbReference type="GO" id="GO:0051301">
    <property type="term" value="P:cell division"/>
    <property type="evidence" value="ECO:0007669"/>
    <property type="project" value="UniProtKB-KW"/>
</dbReference>
<reference evidence="15 16" key="1">
    <citation type="submission" date="2019-01" db="EMBL/GenBank/DDBJ databases">
        <authorList>
            <person name="Ruckert C."/>
            <person name="Busche T."/>
            <person name="Kalinowski J."/>
        </authorList>
    </citation>
    <scope>NUCLEOTIDE SEQUENCE [LARGE SCALE GENOMIC DNA]</scope>
    <source>
        <strain evidence="15 16">136/3</strain>
    </source>
</reference>
<dbReference type="InterPro" id="IPR005863">
    <property type="entry name" value="UDP-N-AcMur_synth"/>
</dbReference>
<evidence type="ECO:0000256" key="4">
    <source>
        <dbReference type="ARBA" id="ARBA00022741"/>
    </source>
</evidence>
<dbReference type="GO" id="GO:0008360">
    <property type="term" value="P:regulation of cell shape"/>
    <property type="evidence" value="ECO:0007669"/>
    <property type="project" value="UniProtKB-KW"/>
</dbReference>
<evidence type="ECO:0000259" key="14">
    <source>
        <dbReference type="Pfam" id="PF08245"/>
    </source>
</evidence>
<keyword evidence="1 10" id="KW-0963">Cytoplasm</keyword>
<dbReference type="SUPFAM" id="SSF53623">
    <property type="entry name" value="MurD-like peptide ligases, catalytic domain"/>
    <property type="match status" value="1"/>
</dbReference>
<feature type="domain" description="Mur ligase C-terminal" evidence="13">
    <location>
        <begin position="340"/>
        <end position="465"/>
    </location>
</feature>
<dbReference type="InterPro" id="IPR035911">
    <property type="entry name" value="MurE/MurF_N"/>
</dbReference>
<name>A0A410W7U9_9CORY</name>
<dbReference type="Gene3D" id="3.40.1390.10">
    <property type="entry name" value="MurE/MurF, N-terminal domain"/>
    <property type="match status" value="1"/>
</dbReference>
<dbReference type="KEGG" id="cpeg:CPELA_03785"/>
<keyword evidence="3 10" id="KW-0132">Cell division</keyword>
<dbReference type="NCBIfam" id="TIGR01143">
    <property type="entry name" value="murF"/>
    <property type="match status" value="1"/>
</dbReference>
<evidence type="ECO:0000256" key="11">
    <source>
        <dbReference type="RuleBase" id="RU004136"/>
    </source>
</evidence>
<dbReference type="Gene3D" id="3.40.1190.10">
    <property type="entry name" value="Mur-like, catalytic domain"/>
    <property type="match status" value="1"/>
</dbReference>
<evidence type="ECO:0000313" key="16">
    <source>
        <dbReference type="Proteomes" id="UP000288929"/>
    </source>
</evidence>
<dbReference type="InterPro" id="IPR004101">
    <property type="entry name" value="Mur_ligase_C"/>
</dbReference>
<comment type="function">
    <text evidence="10 11">Involved in cell wall formation. Catalyzes the final step in the synthesis of UDP-N-acetylmuramoyl-pentapeptide, the precursor of murein.</text>
</comment>
<feature type="domain" description="Mur ligase central" evidence="14">
    <location>
        <begin position="130"/>
        <end position="317"/>
    </location>
</feature>
<keyword evidence="5 10" id="KW-0067">ATP-binding</keyword>
<keyword evidence="7 10" id="KW-0573">Peptidoglycan synthesis</keyword>
<evidence type="ECO:0000256" key="7">
    <source>
        <dbReference type="ARBA" id="ARBA00022984"/>
    </source>
</evidence>
<keyword evidence="4 10" id="KW-0547">Nucleotide-binding</keyword>
<dbReference type="HAMAP" id="MF_02019">
    <property type="entry name" value="MurF"/>
    <property type="match status" value="1"/>
</dbReference>
<dbReference type="Gene3D" id="3.90.190.20">
    <property type="entry name" value="Mur ligase, C-terminal domain"/>
    <property type="match status" value="1"/>
</dbReference>
<keyword evidence="16" id="KW-1185">Reference proteome</keyword>
<dbReference type="SUPFAM" id="SSF63418">
    <property type="entry name" value="MurE/MurF N-terminal domain"/>
    <property type="match status" value="1"/>
</dbReference>
<dbReference type="PANTHER" id="PTHR43024">
    <property type="entry name" value="UDP-N-ACETYLMURAMOYL-TRIPEPTIDE--D-ALANYL-D-ALANINE LIGASE"/>
    <property type="match status" value="1"/>
</dbReference>
<keyword evidence="9 10" id="KW-0961">Cell wall biogenesis/degradation</keyword>
<dbReference type="GO" id="GO:0047480">
    <property type="term" value="F:UDP-N-acetylmuramoyl-tripeptide-D-alanyl-D-alanine ligase activity"/>
    <property type="evidence" value="ECO:0007669"/>
    <property type="project" value="UniProtKB-UniRule"/>
</dbReference>
<dbReference type="UniPathway" id="UPA00219"/>
<dbReference type="AlphaFoldDB" id="A0A410W7U9"/>
<evidence type="ECO:0000256" key="6">
    <source>
        <dbReference type="ARBA" id="ARBA00022960"/>
    </source>
</evidence>